<dbReference type="PANTHER" id="PTHR47332">
    <property type="entry name" value="SET DOMAIN-CONTAINING PROTEIN 5"/>
    <property type="match status" value="1"/>
</dbReference>
<evidence type="ECO:0000313" key="3">
    <source>
        <dbReference type="EMBL" id="OJD33271.1"/>
    </source>
</evidence>
<reference evidence="3 4" key="1">
    <citation type="submission" date="2016-10" db="EMBL/GenBank/DDBJ databases">
        <title>Proteomics and genomics reveal pathogen-plant mechanisms compatible with a hemibiotrophic lifestyle of Diplodia corticola.</title>
        <authorList>
            <person name="Fernandes I."/>
            <person name="De Jonge R."/>
            <person name="Van De Peer Y."/>
            <person name="Devreese B."/>
            <person name="Alves A."/>
            <person name="Esteves A.C."/>
        </authorList>
    </citation>
    <scope>NUCLEOTIDE SEQUENCE [LARGE SCALE GENOMIC DNA]</scope>
    <source>
        <strain evidence="3 4">CBS 112549</strain>
    </source>
</reference>
<feature type="region of interest" description="Disordered" evidence="1">
    <location>
        <begin position="1"/>
        <end position="66"/>
    </location>
</feature>
<accession>A0A1J9RY49</accession>
<dbReference type="AlphaFoldDB" id="A0A1J9RY49"/>
<dbReference type="OrthoDB" id="265717at2759"/>
<dbReference type="Proteomes" id="UP000183809">
    <property type="component" value="Unassembled WGS sequence"/>
</dbReference>
<dbReference type="SUPFAM" id="SSF82199">
    <property type="entry name" value="SET domain"/>
    <property type="match status" value="1"/>
</dbReference>
<feature type="compositionally biased region" description="Low complexity" evidence="1">
    <location>
        <begin position="12"/>
        <end position="49"/>
    </location>
</feature>
<feature type="compositionally biased region" description="Pro residues" evidence="1">
    <location>
        <begin position="1"/>
        <end position="11"/>
    </location>
</feature>
<sequence length="375" mass="40170">MSTPQPNPDDPPTTTTTTATTINTPTTPLTPTTSTSTSTPTSTTYTHPSIRLAPIPGRGLGTLATRPIPRGTRLVADRPLLAATNTQMLNAELFAHGLTAAHATLSADGRRQIAELAAREDVVGDWMEFWRLEEVVDRVAGAGAGEGAWAGAWGGVGGGVGSREDEGTETAATTSVEEKAHLMAAWSANCFGVGEGESAGGWAGVIAARAARFNHSCVPNAGFAWNDALGAITVHAIREVEEGEELTVAYGDSTRRGAKRREALKRVYGFDCDCVACAGDEEELDGMRRRIKALKTELARRADGEQEISSELVEEGVRLHERAGLVGSPLVNFYQCAFAATADRRYLEEELRHCIYWQGDDHPHVKELMERLASV</sequence>
<dbReference type="Pfam" id="PF00856">
    <property type="entry name" value="SET"/>
    <property type="match status" value="1"/>
</dbReference>
<keyword evidence="4" id="KW-1185">Reference proteome</keyword>
<dbReference type="STRING" id="236234.A0A1J9RY49"/>
<dbReference type="SMART" id="SM00317">
    <property type="entry name" value="SET"/>
    <property type="match status" value="1"/>
</dbReference>
<dbReference type="GeneID" id="31014670"/>
<organism evidence="3 4">
    <name type="scientific">Diplodia corticola</name>
    <dbReference type="NCBI Taxonomy" id="236234"/>
    <lineage>
        <taxon>Eukaryota</taxon>
        <taxon>Fungi</taxon>
        <taxon>Dikarya</taxon>
        <taxon>Ascomycota</taxon>
        <taxon>Pezizomycotina</taxon>
        <taxon>Dothideomycetes</taxon>
        <taxon>Dothideomycetes incertae sedis</taxon>
        <taxon>Botryosphaeriales</taxon>
        <taxon>Botryosphaeriaceae</taxon>
        <taxon>Diplodia</taxon>
    </lineage>
</organism>
<dbReference type="Gene3D" id="2.170.270.10">
    <property type="entry name" value="SET domain"/>
    <property type="match status" value="1"/>
</dbReference>
<feature type="domain" description="SET" evidence="2">
    <location>
        <begin position="48"/>
        <end position="251"/>
    </location>
</feature>
<name>A0A1J9RY49_9PEZI</name>
<gene>
    <name evidence="3" type="ORF">BKCO1_3200021</name>
</gene>
<evidence type="ECO:0000259" key="2">
    <source>
        <dbReference type="PROSITE" id="PS50280"/>
    </source>
</evidence>
<protein>
    <submittedName>
        <fullName evidence="3">Set domain-containing protein 5</fullName>
    </submittedName>
</protein>
<comment type="caution">
    <text evidence="3">The sequence shown here is derived from an EMBL/GenBank/DDBJ whole genome shotgun (WGS) entry which is preliminary data.</text>
</comment>
<dbReference type="PROSITE" id="PS50280">
    <property type="entry name" value="SET"/>
    <property type="match status" value="1"/>
</dbReference>
<evidence type="ECO:0000256" key="1">
    <source>
        <dbReference type="SAM" id="MobiDB-lite"/>
    </source>
</evidence>
<dbReference type="RefSeq" id="XP_020129531.1">
    <property type="nucleotide sequence ID" value="XM_020274409.1"/>
</dbReference>
<dbReference type="CDD" id="cd20071">
    <property type="entry name" value="SET_SMYD"/>
    <property type="match status" value="1"/>
</dbReference>
<dbReference type="InterPro" id="IPR001214">
    <property type="entry name" value="SET_dom"/>
</dbReference>
<dbReference type="InterPro" id="IPR053185">
    <property type="entry name" value="SET_domain_protein"/>
</dbReference>
<evidence type="ECO:0000313" key="4">
    <source>
        <dbReference type="Proteomes" id="UP000183809"/>
    </source>
</evidence>
<proteinExistence type="predicted"/>
<dbReference type="InterPro" id="IPR046341">
    <property type="entry name" value="SET_dom_sf"/>
</dbReference>
<dbReference type="PANTHER" id="PTHR47332:SF4">
    <property type="entry name" value="SET DOMAIN-CONTAINING PROTEIN 5"/>
    <property type="match status" value="1"/>
</dbReference>
<dbReference type="EMBL" id="MNUE01000032">
    <property type="protein sequence ID" value="OJD33271.1"/>
    <property type="molecule type" value="Genomic_DNA"/>
</dbReference>